<dbReference type="PANTHER" id="PTHR47027">
    <property type="entry name" value="REVERSE TRANSCRIPTASE DOMAIN-CONTAINING PROTEIN"/>
    <property type="match status" value="1"/>
</dbReference>
<gene>
    <name evidence="1" type="ORF">ANN_10163</name>
</gene>
<evidence type="ECO:0000313" key="1">
    <source>
        <dbReference type="EMBL" id="KAJ4448150.1"/>
    </source>
</evidence>
<protein>
    <submittedName>
        <fullName evidence="1">Uncharacterized protein</fullName>
    </submittedName>
</protein>
<organism evidence="1 2">
    <name type="scientific">Periplaneta americana</name>
    <name type="common">American cockroach</name>
    <name type="synonym">Blatta americana</name>
    <dbReference type="NCBI Taxonomy" id="6978"/>
    <lineage>
        <taxon>Eukaryota</taxon>
        <taxon>Metazoa</taxon>
        <taxon>Ecdysozoa</taxon>
        <taxon>Arthropoda</taxon>
        <taxon>Hexapoda</taxon>
        <taxon>Insecta</taxon>
        <taxon>Pterygota</taxon>
        <taxon>Neoptera</taxon>
        <taxon>Polyneoptera</taxon>
        <taxon>Dictyoptera</taxon>
        <taxon>Blattodea</taxon>
        <taxon>Blattoidea</taxon>
        <taxon>Blattidae</taxon>
        <taxon>Blattinae</taxon>
        <taxon>Periplaneta</taxon>
    </lineage>
</organism>
<dbReference type="Proteomes" id="UP001148838">
    <property type="component" value="Unassembled WGS sequence"/>
</dbReference>
<sequence length="473" mass="54239">MAGLCEGGNEPPGSLKASTGKLILKTSLKSRVYQLAFDIDYWCHVPILCNTVHNKSHNNIYDDSNINILVIKSIDVFGNKLRKGRMTAGHSTFRFRSKENKCAALSAFHFTCISERVPLELGEPIPKEKSRVTFEYDLGESTDSPSFKRFRSVMMRCVIRSVHPLPMFTGVDKNKISFLHHTEKTNMHRRCKTTIQDEEEKITTTEMVEESVSDDLVVLTKGVTRIESENYANSDIYKIQNWAYQNKVEFNDSKSKVLVISKKRKDHAEKTKIYLNHKTLEQVTELKYLGIYFDAKFNFGKHINKITEKTTQVVNMLSRTAKLQWGLGHRALKIIYKGAIIPMLTYGCSVWSEALQKQKNLNKLQRVQRIMNIKIAKAHRTLSFEASCVVAGVRPIGISIAESVKIYQATHESNEDPEDYDRPLQVRYWPHPADRITIGEVKNSFTYAVEIYTDGSKIQEKVEQQPHFTNRAH</sequence>
<dbReference type="EMBL" id="JAJSOF020000005">
    <property type="protein sequence ID" value="KAJ4448150.1"/>
    <property type="molecule type" value="Genomic_DNA"/>
</dbReference>
<dbReference type="PANTHER" id="PTHR47027:SF20">
    <property type="entry name" value="REVERSE TRANSCRIPTASE-LIKE PROTEIN WITH RNA-DIRECTED DNA POLYMERASE DOMAIN"/>
    <property type="match status" value="1"/>
</dbReference>
<name>A0ABQ8TND8_PERAM</name>
<keyword evidence="2" id="KW-1185">Reference proteome</keyword>
<comment type="caution">
    <text evidence="1">The sequence shown here is derived from an EMBL/GenBank/DDBJ whole genome shotgun (WGS) entry which is preliminary data.</text>
</comment>
<evidence type="ECO:0000313" key="2">
    <source>
        <dbReference type="Proteomes" id="UP001148838"/>
    </source>
</evidence>
<proteinExistence type="predicted"/>
<reference evidence="1 2" key="1">
    <citation type="journal article" date="2022" name="Allergy">
        <title>Genome assembly and annotation of Periplaneta americana reveal a comprehensive cockroach allergen profile.</title>
        <authorList>
            <person name="Wang L."/>
            <person name="Xiong Q."/>
            <person name="Saelim N."/>
            <person name="Wang L."/>
            <person name="Nong W."/>
            <person name="Wan A.T."/>
            <person name="Shi M."/>
            <person name="Liu X."/>
            <person name="Cao Q."/>
            <person name="Hui J.H.L."/>
            <person name="Sookrung N."/>
            <person name="Leung T.F."/>
            <person name="Tungtrongchitr A."/>
            <person name="Tsui S.K.W."/>
        </authorList>
    </citation>
    <scope>NUCLEOTIDE SEQUENCE [LARGE SCALE GENOMIC DNA]</scope>
    <source>
        <strain evidence="1">PWHHKU_190912</strain>
    </source>
</reference>
<accession>A0ABQ8TND8</accession>